<protein>
    <recommendedName>
        <fullName evidence="3">Competence protein</fullName>
    </recommendedName>
</protein>
<dbReference type="AlphaFoldDB" id="A0A235FDS9"/>
<dbReference type="InterPro" id="IPR010461">
    <property type="entry name" value="ComK"/>
</dbReference>
<dbReference type="Pfam" id="PF06338">
    <property type="entry name" value="ComK"/>
    <property type="match status" value="1"/>
</dbReference>
<proteinExistence type="predicted"/>
<dbReference type="RefSeq" id="WP_094251323.1">
    <property type="nucleotide sequence ID" value="NZ_JBHLXL010000001.1"/>
</dbReference>
<keyword evidence="2" id="KW-1185">Reference proteome</keyword>
<accession>A0A235FDS9</accession>
<evidence type="ECO:0008006" key="3">
    <source>
        <dbReference type="Google" id="ProtNLM"/>
    </source>
</evidence>
<dbReference type="EMBL" id="NOII01000001">
    <property type="protein sequence ID" value="OYD59362.1"/>
    <property type="molecule type" value="Genomic_DNA"/>
</dbReference>
<organism evidence="1 2">
    <name type="scientific">Fictibacillus aquaticus</name>
    <dbReference type="NCBI Taxonomy" id="2021314"/>
    <lineage>
        <taxon>Bacteria</taxon>
        <taxon>Bacillati</taxon>
        <taxon>Bacillota</taxon>
        <taxon>Bacilli</taxon>
        <taxon>Bacillales</taxon>
        <taxon>Fictibacillaceae</taxon>
        <taxon>Fictibacillus</taxon>
    </lineage>
</organism>
<dbReference type="Proteomes" id="UP000215059">
    <property type="component" value="Unassembled WGS sequence"/>
</dbReference>
<reference evidence="1 2" key="1">
    <citation type="submission" date="2017-07" db="EMBL/GenBank/DDBJ databases">
        <title>Fictibacillus sp. nov. GDSW-R2A3 Genome sequencing and assembly.</title>
        <authorList>
            <person name="Mayilraj S."/>
        </authorList>
    </citation>
    <scope>NUCLEOTIDE SEQUENCE [LARGE SCALE GENOMIC DNA]</scope>
    <source>
        <strain evidence="1 2">GDSW-R2A3</strain>
    </source>
</reference>
<dbReference type="OrthoDB" id="2417337at2"/>
<sequence length="164" mass="19010">MKKSKQLKSYEIHTNTMALLPYHNEEGKPMTEVWEEDQNLYVEKPPLKVLNESCIYLGSTYEGQREAVRQAMGFSSLAPIMISAQLGIFFFPVESPKNSSCIWLSQTHVQRIEAKESELSRVIFSNGSHILIPQSKYSLEIKLHRTAHYRFVISERVSERLIKY</sequence>
<evidence type="ECO:0000313" key="1">
    <source>
        <dbReference type="EMBL" id="OYD59362.1"/>
    </source>
</evidence>
<evidence type="ECO:0000313" key="2">
    <source>
        <dbReference type="Proteomes" id="UP000215059"/>
    </source>
</evidence>
<name>A0A235FDS9_9BACL</name>
<gene>
    <name evidence="1" type="ORF">CGZ90_05590</name>
</gene>
<dbReference type="GO" id="GO:0030420">
    <property type="term" value="P:establishment of competence for transformation"/>
    <property type="evidence" value="ECO:0007669"/>
    <property type="project" value="InterPro"/>
</dbReference>
<comment type="caution">
    <text evidence="1">The sequence shown here is derived from an EMBL/GenBank/DDBJ whole genome shotgun (WGS) entry which is preliminary data.</text>
</comment>